<evidence type="ECO:0000313" key="2">
    <source>
        <dbReference type="Proteomes" id="UP000011568"/>
    </source>
</evidence>
<evidence type="ECO:0000313" key="1">
    <source>
        <dbReference type="EMBL" id="EMA50512.1"/>
    </source>
</evidence>
<reference evidence="1 2" key="1">
    <citation type="journal article" date="2014" name="PLoS Genet.">
        <title>Phylogenetically driven sequencing of extremely halophilic archaea reveals strategies for static and dynamic osmo-response.</title>
        <authorList>
            <person name="Becker E.A."/>
            <person name="Seitzer P.M."/>
            <person name="Tritt A."/>
            <person name="Larsen D."/>
            <person name="Krusor M."/>
            <person name="Yao A.I."/>
            <person name="Wu D."/>
            <person name="Madern D."/>
            <person name="Eisen J.A."/>
            <person name="Darling A.E."/>
            <person name="Facciotti M.T."/>
        </authorList>
    </citation>
    <scope>NUCLEOTIDE SEQUENCE [LARGE SCALE GENOMIC DNA]</scope>
    <source>
        <strain evidence="1 2">DSM 1307</strain>
    </source>
</reference>
<dbReference type="EMBL" id="AOMC01000024">
    <property type="protein sequence ID" value="EMA50512.1"/>
    <property type="molecule type" value="Genomic_DNA"/>
</dbReference>
<sequence>MKLRTGNLDRRSVPLRAEVPDLPESVAKARSIDSGIVRADRRVCFEDVVDDESVEHSLHENEMMMMMMFTPYNEEDSCSSLRPRLTIMKTASGR</sequence>
<keyword evidence="2" id="KW-1185">Reference proteome</keyword>
<proteinExistence type="predicted"/>
<organism evidence="1 2">
    <name type="scientific">Halococcus morrhuae DSM 1307</name>
    <dbReference type="NCBI Taxonomy" id="931277"/>
    <lineage>
        <taxon>Archaea</taxon>
        <taxon>Methanobacteriati</taxon>
        <taxon>Methanobacteriota</taxon>
        <taxon>Stenosarchaea group</taxon>
        <taxon>Halobacteria</taxon>
        <taxon>Halobacteriales</taxon>
        <taxon>Halococcaceae</taxon>
        <taxon>Halococcus</taxon>
    </lineage>
</organism>
<accession>M0MXT2</accession>
<gene>
    <name evidence="1" type="ORF">C448_01299</name>
</gene>
<comment type="caution">
    <text evidence="1">The sequence shown here is derived from an EMBL/GenBank/DDBJ whole genome shotgun (WGS) entry which is preliminary data.</text>
</comment>
<name>M0MXT2_HALMO</name>
<dbReference type="RefSeq" id="WP_004051316.1">
    <property type="nucleotide sequence ID" value="NZ_AOMC01000024.1"/>
</dbReference>
<protein>
    <submittedName>
        <fullName evidence="1">Uncharacterized protein</fullName>
    </submittedName>
</protein>
<dbReference type="AlphaFoldDB" id="M0MXT2"/>
<dbReference type="Proteomes" id="UP000011568">
    <property type="component" value="Unassembled WGS sequence"/>
</dbReference>